<keyword evidence="2" id="KW-1185">Reference proteome</keyword>
<organism evidence="1 2">
    <name type="scientific">Ascobolus immersus RN42</name>
    <dbReference type="NCBI Taxonomy" id="1160509"/>
    <lineage>
        <taxon>Eukaryota</taxon>
        <taxon>Fungi</taxon>
        <taxon>Dikarya</taxon>
        <taxon>Ascomycota</taxon>
        <taxon>Pezizomycotina</taxon>
        <taxon>Pezizomycetes</taxon>
        <taxon>Pezizales</taxon>
        <taxon>Ascobolaceae</taxon>
        <taxon>Ascobolus</taxon>
    </lineage>
</organism>
<protein>
    <submittedName>
        <fullName evidence="1">Uncharacterized protein</fullName>
    </submittedName>
</protein>
<proteinExistence type="predicted"/>
<evidence type="ECO:0000313" key="2">
    <source>
        <dbReference type="Proteomes" id="UP000275078"/>
    </source>
</evidence>
<name>A0A3N4HV12_ASCIM</name>
<reference evidence="1 2" key="1">
    <citation type="journal article" date="2018" name="Nat. Ecol. Evol.">
        <title>Pezizomycetes genomes reveal the molecular basis of ectomycorrhizal truffle lifestyle.</title>
        <authorList>
            <person name="Murat C."/>
            <person name="Payen T."/>
            <person name="Noel B."/>
            <person name="Kuo A."/>
            <person name="Morin E."/>
            <person name="Chen J."/>
            <person name="Kohler A."/>
            <person name="Krizsan K."/>
            <person name="Balestrini R."/>
            <person name="Da Silva C."/>
            <person name="Montanini B."/>
            <person name="Hainaut M."/>
            <person name="Levati E."/>
            <person name="Barry K.W."/>
            <person name="Belfiori B."/>
            <person name="Cichocki N."/>
            <person name="Clum A."/>
            <person name="Dockter R.B."/>
            <person name="Fauchery L."/>
            <person name="Guy J."/>
            <person name="Iotti M."/>
            <person name="Le Tacon F."/>
            <person name="Lindquist E.A."/>
            <person name="Lipzen A."/>
            <person name="Malagnac F."/>
            <person name="Mello A."/>
            <person name="Molinier V."/>
            <person name="Miyauchi S."/>
            <person name="Poulain J."/>
            <person name="Riccioni C."/>
            <person name="Rubini A."/>
            <person name="Sitrit Y."/>
            <person name="Splivallo R."/>
            <person name="Traeger S."/>
            <person name="Wang M."/>
            <person name="Zifcakova L."/>
            <person name="Wipf D."/>
            <person name="Zambonelli A."/>
            <person name="Paolocci F."/>
            <person name="Nowrousian M."/>
            <person name="Ottonello S."/>
            <person name="Baldrian P."/>
            <person name="Spatafora J.W."/>
            <person name="Henrissat B."/>
            <person name="Nagy L.G."/>
            <person name="Aury J.M."/>
            <person name="Wincker P."/>
            <person name="Grigoriev I.V."/>
            <person name="Bonfante P."/>
            <person name="Martin F.M."/>
        </authorList>
    </citation>
    <scope>NUCLEOTIDE SEQUENCE [LARGE SCALE GENOMIC DNA]</scope>
    <source>
        <strain evidence="1 2">RN42</strain>
    </source>
</reference>
<accession>A0A3N4HV12</accession>
<dbReference type="EMBL" id="ML119722">
    <property type="protein sequence ID" value="RPA77703.1"/>
    <property type="molecule type" value="Genomic_DNA"/>
</dbReference>
<dbReference type="AlphaFoldDB" id="A0A3N4HV12"/>
<evidence type="ECO:0000313" key="1">
    <source>
        <dbReference type="EMBL" id="RPA77703.1"/>
    </source>
</evidence>
<sequence>MMLAIHSPTSNRHNRICFRDREGSFEVPATEAPEDATRDLHSTPTNSCTAIVASASPASGPETSYMLHWLSTPYTGFPYTTPLCGIPITFSTVRSCLIEPTTIIPDHYRSRRLSVQRSVELTPTVVLANYVELFLSAVLFHHSSQLWYWI</sequence>
<dbReference type="Proteomes" id="UP000275078">
    <property type="component" value="Unassembled WGS sequence"/>
</dbReference>
<gene>
    <name evidence="1" type="ORF">BJ508DRAFT_165298</name>
</gene>